<evidence type="ECO:0000313" key="11">
    <source>
        <dbReference type="EMBL" id="GAA5795229.1"/>
    </source>
</evidence>
<comment type="subcellular location">
    <subcellularLocation>
        <location evidence="1">Membrane</location>
        <topology evidence="1">Multi-pass membrane protein</topology>
    </subcellularLocation>
</comment>
<gene>
    <name evidence="11" type="ORF">HPULCUR_000584</name>
</gene>
<keyword evidence="12" id="KW-1185">Reference proteome</keyword>
<reference evidence="11 12" key="1">
    <citation type="submission" date="2024-04" db="EMBL/GenBank/DDBJ databases">
        <title>genome sequences of Mucor flavus KT1a and Helicostylum pulchrum KT1b strains isolation_sourced from the surface of a dry-aged beef.</title>
        <authorList>
            <person name="Toyotome T."/>
            <person name="Hosono M."/>
            <person name="Torimaru M."/>
            <person name="Fukuda K."/>
            <person name="Mikami N."/>
        </authorList>
    </citation>
    <scope>NUCLEOTIDE SEQUENCE [LARGE SCALE GENOMIC DNA]</scope>
    <source>
        <strain evidence="11 12">KT1b</strain>
    </source>
</reference>
<dbReference type="InterPro" id="IPR051143">
    <property type="entry name" value="TrkH_K-transport"/>
</dbReference>
<dbReference type="EMBL" id="BAABUJ010000004">
    <property type="protein sequence ID" value="GAA5795229.1"/>
    <property type="molecule type" value="Genomic_DNA"/>
</dbReference>
<dbReference type="NCBIfam" id="TIGR00934">
    <property type="entry name" value="2a38euk"/>
    <property type="match status" value="1"/>
</dbReference>
<accession>A0ABP9XKD3</accession>
<evidence type="ECO:0000256" key="5">
    <source>
        <dbReference type="ARBA" id="ARBA00022958"/>
    </source>
</evidence>
<evidence type="ECO:0000256" key="2">
    <source>
        <dbReference type="ARBA" id="ARBA00022448"/>
    </source>
</evidence>
<feature type="transmembrane region" description="Helical" evidence="10">
    <location>
        <begin position="567"/>
        <end position="594"/>
    </location>
</feature>
<evidence type="ECO:0000256" key="1">
    <source>
        <dbReference type="ARBA" id="ARBA00004141"/>
    </source>
</evidence>
<feature type="transmembrane region" description="Helical" evidence="10">
    <location>
        <begin position="82"/>
        <end position="103"/>
    </location>
</feature>
<name>A0ABP9XKD3_9FUNG</name>
<keyword evidence="8 10" id="KW-0472">Membrane</keyword>
<feature type="transmembrane region" description="Helical" evidence="10">
    <location>
        <begin position="26"/>
        <end position="44"/>
    </location>
</feature>
<evidence type="ECO:0008006" key="13">
    <source>
        <dbReference type="Google" id="ProtNLM"/>
    </source>
</evidence>
<evidence type="ECO:0000256" key="10">
    <source>
        <dbReference type="SAM" id="Phobius"/>
    </source>
</evidence>
<feature type="region of interest" description="Disordered" evidence="9">
    <location>
        <begin position="169"/>
        <end position="198"/>
    </location>
</feature>
<evidence type="ECO:0000256" key="9">
    <source>
        <dbReference type="SAM" id="MobiDB-lite"/>
    </source>
</evidence>
<dbReference type="InterPro" id="IPR003445">
    <property type="entry name" value="Cat_transpt"/>
</dbReference>
<evidence type="ECO:0000256" key="8">
    <source>
        <dbReference type="ARBA" id="ARBA00023136"/>
    </source>
</evidence>
<sequence>MAPSILDSILNYIEWFYKTKIHFLQLHYLYILFIALSTSTFFYYQPGTRWDYIDALFMATSAATNTGLNTITMSHLSTWQLLAVYFSSFLGSHIVISMIILYVRKHYFSKRFEDILIFNKAQRIGEENKRKFEKNIQDLEKQRRRSLVGSFEKVKQYPLRRRLSFMSVRSTTQKDEEHNHQASTIPNHNPRKKNRSHSLSAGFNHFDLLSHFRRKSHNHEEQDDNQFEQQQTCQLPPSECIEFNDDSNMTAVSIASSGSSGGSSSIDTKKDTCSMVENVNSNNIYRGNSEASLPHTIRPNDNTIPLIYQNGNKNTSNNTNNESGFNNSNSISLCLTNTTETILSNSSSHNLNSNNNSDNNIIHPILHFATTTSSNNEDIVCSNSVDITVEDNNNTLSGNQGIAFAENIERQREIARRRLEQDRKFDDILQRIAGDSDSTHIHFDQGVMMEAESDDEEMKRIMREPIHKSELTRQQRYRLGGAEYRAIVFLTRLIPVYYLCCSLGFGFIIRIYIASSPYAQTVLLTTNETGPLNEWLFSFFTSMSSFNNLGLTQIDASMVPFQSSPGFLIPVMFLILAGNTAYAIFLRLIIWVLYKCTPKSYVMRKETFRYLLDHPRRCYTTLFPATQTKWLLIVLIGITAVEFVSFVALNFWLPVLNGIDWADRILDGLFQSIATRNAGYSIVDLIALNPGTQIVFIVAMYISVYPVAISMRNSNVYQERALGIYHGQGDDEDENEYEHESEAPNFIHRLKRSATISSVVTTSRKVLRKPDFFVMTQIQRQLTSEICWVICCIFAICVIEAEEILAITPITVASVIYECVSAFGNVGATVGYPALNASQAQKYHPMSKLVLIILMYRGRHRGLPAAIDRAVLLPSEQLEAKEQEDHLLRRRNTSLSIGDGHAVMFYNRSRTL</sequence>
<dbReference type="PANTHER" id="PTHR31064">
    <property type="entry name" value="POTASSIUM TRANSPORT PROTEIN DDB_G0292412-RELATED"/>
    <property type="match status" value="1"/>
</dbReference>
<proteinExistence type="predicted"/>
<evidence type="ECO:0000313" key="12">
    <source>
        <dbReference type="Proteomes" id="UP001476247"/>
    </source>
</evidence>
<dbReference type="InterPro" id="IPR004773">
    <property type="entry name" value="K/Na_transp_Trk1/HKT1"/>
</dbReference>
<feature type="transmembrane region" description="Helical" evidence="10">
    <location>
        <begin position="486"/>
        <end position="513"/>
    </location>
</feature>
<dbReference type="PANTHER" id="PTHR31064:SF30">
    <property type="entry name" value="HIGH-AFFINITY POTASSIUM TRANSPORT PROTEIN-RELATED"/>
    <property type="match status" value="1"/>
</dbReference>
<dbReference type="Pfam" id="PF02386">
    <property type="entry name" value="TrkH"/>
    <property type="match status" value="1"/>
</dbReference>
<keyword evidence="7" id="KW-0406">Ion transport</keyword>
<evidence type="ECO:0000256" key="6">
    <source>
        <dbReference type="ARBA" id="ARBA00022989"/>
    </source>
</evidence>
<evidence type="ECO:0000256" key="4">
    <source>
        <dbReference type="ARBA" id="ARBA00022692"/>
    </source>
</evidence>
<keyword evidence="3" id="KW-0633">Potassium transport</keyword>
<organism evidence="11 12">
    <name type="scientific">Helicostylum pulchrum</name>
    <dbReference type="NCBI Taxonomy" id="562976"/>
    <lineage>
        <taxon>Eukaryota</taxon>
        <taxon>Fungi</taxon>
        <taxon>Fungi incertae sedis</taxon>
        <taxon>Mucoromycota</taxon>
        <taxon>Mucoromycotina</taxon>
        <taxon>Mucoromycetes</taxon>
        <taxon>Mucorales</taxon>
        <taxon>Mucorineae</taxon>
        <taxon>Mucoraceae</taxon>
        <taxon>Helicostylum</taxon>
    </lineage>
</organism>
<keyword evidence="6 10" id="KW-1133">Transmembrane helix</keyword>
<feature type="transmembrane region" description="Helical" evidence="10">
    <location>
        <begin position="694"/>
        <end position="711"/>
    </location>
</feature>
<evidence type="ECO:0000256" key="7">
    <source>
        <dbReference type="ARBA" id="ARBA00023065"/>
    </source>
</evidence>
<comment type="caution">
    <text evidence="11">The sequence shown here is derived from an EMBL/GenBank/DDBJ whole genome shotgun (WGS) entry which is preliminary data.</text>
</comment>
<dbReference type="Proteomes" id="UP001476247">
    <property type="component" value="Unassembled WGS sequence"/>
</dbReference>
<feature type="transmembrane region" description="Helical" evidence="10">
    <location>
        <begin position="630"/>
        <end position="653"/>
    </location>
</feature>
<keyword evidence="5" id="KW-0630">Potassium</keyword>
<keyword evidence="4 10" id="KW-0812">Transmembrane</keyword>
<keyword evidence="2" id="KW-0813">Transport</keyword>
<evidence type="ECO:0000256" key="3">
    <source>
        <dbReference type="ARBA" id="ARBA00022538"/>
    </source>
</evidence>
<protein>
    <recommendedName>
        <fullName evidence="13">Potassium transport protein</fullName>
    </recommendedName>
</protein>